<reference evidence="2" key="1">
    <citation type="submission" date="2017-09" db="EMBL/GenBank/DDBJ databases">
        <title>Depth-based differentiation of microbial function through sediment-hosted aquifers and enrichment of novel symbionts in the deep terrestrial subsurface.</title>
        <authorList>
            <person name="Probst A.J."/>
            <person name="Ladd B."/>
            <person name="Jarett J.K."/>
            <person name="Geller-Mcgrath D.E."/>
            <person name="Sieber C.M.K."/>
            <person name="Emerson J.B."/>
            <person name="Anantharaman K."/>
            <person name="Thomas B.C."/>
            <person name="Malmstrom R."/>
            <person name="Stieglmeier M."/>
            <person name="Klingl A."/>
            <person name="Woyke T."/>
            <person name="Ryan C.M."/>
            <person name="Banfield J.F."/>
        </authorList>
    </citation>
    <scope>NUCLEOTIDE SEQUENCE [LARGE SCALE GENOMIC DNA]</scope>
</reference>
<dbReference type="InterPro" id="IPR010985">
    <property type="entry name" value="Ribbon_hlx_hlx"/>
</dbReference>
<evidence type="ECO:0008006" key="3">
    <source>
        <dbReference type="Google" id="ProtNLM"/>
    </source>
</evidence>
<dbReference type="Gene3D" id="6.10.180.10">
    <property type="entry name" value="Antitoxin ParD"/>
    <property type="match status" value="1"/>
</dbReference>
<sequence>MKRTNIMLTDEQHRKLKTQAKKEGRTLGELVREALDKTYIKKDRHEQRKFIAIEAYEEGFISIGKLSEILGLDVVSTRLYLKDKGIRLKAQELEDIDLDAANA</sequence>
<organism evidence="1 2">
    <name type="scientific">Candidatus Aquicultor secundus</name>
    <dbReference type="NCBI Taxonomy" id="1973895"/>
    <lineage>
        <taxon>Bacteria</taxon>
        <taxon>Bacillati</taxon>
        <taxon>Actinomycetota</taxon>
        <taxon>Candidatus Aquicultoria</taxon>
        <taxon>Candidatus Aquicultorales</taxon>
        <taxon>Candidatus Aquicultoraceae</taxon>
        <taxon>Candidatus Aquicultor</taxon>
    </lineage>
</organism>
<name>A0A2M7T534_9ACTN</name>
<dbReference type="Proteomes" id="UP000230956">
    <property type="component" value="Unassembled WGS sequence"/>
</dbReference>
<dbReference type="EMBL" id="PFNG01000256">
    <property type="protein sequence ID" value="PIZ35055.1"/>
    <property type="molecule type" value="Genomic_DNA"/>
</dbReference>
<evidence type="ECO:0000313" key="2">
    <source>
        <dbReference type="Proteomes" id="UP000230956"/>
    </source>
</evidence>
<accession>A0A2M7T534</accession>
<dbReference type="AlphaFoldDB" id="A0A2M7T534"/>
<dbReference type="InterPro" id="IPR005368">
    <property type="entry name" value="UPF0175"/>
</dbReference>
<dbReference type="GO" id="GO:0006355">
    <property type="term" value="P:regulation of DNA-templated transcription"/>
    <property type="evidence" value="ECO:0007669"/>
    <property type="project" value="InterPro"/>
</dbReference>
<dbReference type="Pfam" id="PF03683">
    <property type="entry name" value="UPF0175"/>
    <property type="match status" value="1"/>
</dbReference>
<evidence type="ECO:0000313" key="1">
    <source>
        <dbReference type="EMBL" id="PIZ35055.1"/>
    </source>
</evidence>
<gene>
    <name evidence="1" type="ORF">COY37_11080</name>
</gene>
<protein>
    <recommendedName>
        <fullName evidence="3">Ribbon-helix-helix protein, CopG family</fullName>
    </recommendedName>
</protein>
<proteinExistence type="predicted"/>
<dbReference type="RefSeq" id="WP_286677538.1">
    <property type="nucleotide sequence ID" value="NZ_MNXI01000013.1"/>
</dbReference>
<dbReference type="SUPFAM" id="SSF47598">
    <property type="entry name" value="Ribbon-helix-helix"/>
    <property type="match status" value="1"/>
</dbReference>
<comment type="caution">
    <text evidence="1">The sequence shown here is derived from an EMBL/GenBank/DDBJ whole genome shotgun (WGS) entry which is preliminary data.</text>
</comment>
<dbReference type="InterPro" id="IPR038296">
    <property type="entry name" value="ParD_sf"/>
</dbReference>